<protein>
    <submittedName>
        <fullName evidence="2">p2C66</fullName>
    </submittedName>
</protein>
<sequence length="84" mass="8278">MQSARLRADPHLSGSFEMGGSSTSTISSKSLNVLECSNVGSVICSSPEIPTLTSAISSSTLALASGVKTSSPVGCAVSSLGSLS</sequence>
<evidence type="ECO:0000313" key="2">
    <source>
        <dbReference type="EMBL" id="JAD14634.1"/>
    </source>
</evidence>
<proteinExistence type="predicted"/>
<feature type="compositionally biased region" description="Basic and acidic residues" evidence="1">
    <location>
        <begin position="1"/>
        <end position="10"/>
    </location>
</feature>
<reference evidence="2" key="2">
    <citation type="journal article" date="2015" name="Data Brief">
        <title>Shoot transcriptome of the giant reed, Arundo donax.</title>
        <authorList>
            <person name="Barrero R.A."/>
            <person name="Guerrero F.D."/>
            <person name="Moolhuijzen P."/>
            <person name="Goolsby J.A."/>
            <person name="Tidwell J."/>
            <person name="Bellgard S.E."/>
            <person name="Bellgard M.I."/>
        </authorList>
    </citation>
    <scope>NUCLEOTIDE SEQUENCE</scope>
    <source>
        <tissue evidence="2">Shoot tissue taken approximately 20 cm above the soil surface</tissue>
    </source>
</reference>
<dbReference type="EMBL" id="GBRH01283261">
    <property type="protein sequence ID" value="JAD14634.1"/>
    <property type="molecule type" value="Transcribed_RNA"/>
</dbReference>
<name>A0A0A8XN44_ARUDO</name>
<accession>A0A0A8XN44</accession>
<reference evidence="2" key="1">
    <citation type="submission" date="2014-09" db="EMBL/GenBank/DDBJ databases">
        <authorList>
            <person name="Magalhaes I.L.F."/>
            <person name="Oliveira U."/>
            <person name="Santos F.R."/>
            <person name="Vidigal T.H.D.A."/>
            <person name="Brescovit A.D."/>
            <person name="Santos A.J."/>
        </authorList>
    </citation>
    <scope>NUCLEOTIDE SEQUENCE</scope>
    <source>
        <tissue evidence="2">Shoot tissue taken approximately 20 cm above the soil surface</tissue>
    </source>
</reference>
<dbReference type="AlphaFoldDB" id="A0A0A8XN44"/>
<organism evidence="2">
    <name type="scientific">Arundo donax</name>
    <name type="common">Giant reed</name>
    <name type="synonym">Donax arundinaceus</name>
    <dbReference type="NCBI Taxonomy" id="35708"/>
    <lineage>
        <taxon>Eukaryota</taxon>
        <taxon>Viridiplantae</taxon>
        <taxon>Streptophyta</taxon>
        <taxon>Embryophyta</taxon>
        <taxon>Tracheophyta</taxon>
        <taxon>Spermatophyta</taxon>
        <taxon>Magnoliopsida</taxon>
        <taxon>Liliopsida</taxon>
        <taxon>Poales</taxon>
        <taxon>Poaceae</taxon>
        <taxon>PACMAD clade</taxon>
        <taxon>Arundinoideae</taxon>
        <taxon>Arundineae</taxon>
        <taxon>Arundo</taxon>
    </lineage>
</organism>
<feature type="region of interest" description="Disordered" evidence="1">
    <location>
        <begin position="1"/>
        <end position="26"/>
    </location>
</feature>
<evidence type="ECO:0000256" key="1">
    <source>
        <dbReference type="SAM" id="MobiDB-lite"/>
    </source>
</evidence>